<dbReference type="FunFam" id="1.10.10.10:FF:000001">
    <property type="entry name" value="LysR family transcriptional regulator"/>
    <property type="match status" value="1"/>
</dbReference>
<reference evidence="10" key="1">
    <citation type="submission" date="2016-08" db="EMBL/GenBank/DDBJ databases">
        <authorList>
            <person name="Varghese N."/>
            <person name="Submissions Spin"/>
        </authorList>
    </citation>
    <scope>NUCLEOTIDE SEQUENCE [LARGE SCALE GENOMIC DNA]</scope>
    <source>
        <strain evidence="10">HAMBI 2975</strain>
    </source>
</reference>
<evidence type="ECO:0000256" key="5">
    <source>
        <dbReference type="ARBA" id="ARBA00054626"/>
    </source>
</evidence>
<dbReference type="InterPro" id="IPR036390">
    <property type="entry name" value="WH_DNA-bd_sf"/>
</dbReference>
<comment type="similarity">
    <text evidence="1">Belongs to the LysR transcriptional regulatory family.</text>
</comment>
<evidence type="ECO:0000313" key="10">
    <source>
        <dbReference type="Proteomes" id="UP000199101"/>
    </source>
</evidence>
<keyword evidence="10" id="KW-1185">Reference proteome</keyword>
<dbReference type="Pfam" id="PF03466">
    <property type="entry name" value="LysR_substrate"/>
    <property type="match status" value="1"/>
</dbReference>
<dbReference type="PANTHER" id="PTHR30537:SF5">
    <property type="entry name" value="HTH-TYPE TRANSCRIPTIONAL ACTIVATOR TTDR-RELATED"/>
    <property type="match status" value="1"/>
</dbReference>
<dbReference type="GO" id="GO:0003700">
    <property type="term" value="F:DNA-binding transcription factor activity"/>
    <property type="evidence" value="ECO:0007669"/>
    <property type="project" value="InterPro"/>
</dbReference>
<dbReference type="InterPro" id="IPR000847">
    <property type="entry name" value="LysR_HTH_N"/>
</dbReference>
<sequence>MDRFSSMSIFVRAVELGSFSAAAEALNMSPQLVGKHVQFLEQHLGVRLLNRTTRRQHLTEVGSQFYERSRNILAEVEAAEALAAESRAVPRGKLRVNAPVTFGIHALAPMLPQYLSANPEVSIDLSLSNRMVDLIDEGYDAVFRIGELADSGLIARRLGPYRLVVCAAPSYLRAHGTPSTPDDLRNHECLIFSHTMLRTHWDFEGPEGNVSVPISGRLMIDNGEALLKAAVAGLGIVLQSSELIQSSLETGALVPLLPGYSVPTRQLHVLYAPDRRVTPKLRSFLDFVSAEFGGHGSV</sequence>
<evidence type="ECO:0000256" key="7">
    <source>
        <dbReference type="ARBA" id="ARBA00083243"/>
    </source>
</evidence>
<dbReference type="OrthoDB" id="9786526at2"/>
<comment type="function">
    <text evidence="5">Transcriptional regulator of the ttuABCDE tartrate utilization operon.</text>
</comment>
<name>A0A1C3X072_9HYPH</name>
<evidence type="ECO:0000256" key="3">
    <source>
        <dbReference type="ARBA" id="ARBA00023125"/>
    </source>
</evidence>
<dbReference type="Gene3D" id="3.40.190.290">
    <property type="match status" value="1"/>
</dbReference>
<dbReference type="InterPro" id="IPR058163">
    <property type="entry name" value="LysR-type_TF_proteobact-type"/>
</dbReference>
<dbReference type="Proteomes" id="UP000199101">
    <property type="component" value="Unassembled WGS sequence"/>
</dbReference>
<dbReference type="InterPro" id="IPR005119">
    <property type="entry name" value="LysR_subst-bd"/>
</dbReference>
<keyword evidence="2" id="KW-0805">Transcription regulation</keyword>
<dbReference type="SUPFAM" id="SSF46785">
    <property type="entry name" value="Winged helix' DNA-binding domain"/>
    <property type="match status" value="1"/>
</dbReference>
<keyword evidence="4" id="KW-0804">Transcription</keyword>
<organism evidence="9 10">
    <name type="scientific">Rhizobium multihospitium</name>
    <dbReference type="NCBI Taxonomy" id="410764"/>
    <lineage>
        <taxon>Bacteria</taxon>
        <taxon>Pseudomonadati</taxon>
        <taxon>Pseudomonadota</taxon>
        <taxon>Alphaproteobacteria</taxon>
        <taxon>Hyphomicrobiales</taxon>
        <taxon>Rhizobiaceae</taxon>
        <taxon>Rhizobium/Agrobacterium group</taxon>
        <taxon>Rhizobium</taxon>
    </lineage>
</organism>
<dbReference type="EMBL" id="FMAG01000009">
    <property type="protein sequence ID" value="SCB45672.1"/>
    <property type="molecule type" value="Genomic_DNA"/>
</dbReference>
<evidence type="ECO:0000313" key="9">
    <source>
        <dbReference type="EMBL" id="SCB45672.1"/>
    </source>
</evidence>
<dbReference type="AlphaFoldDB" id="A0A1C3X072"/>
<dbReference type="Pfam" id="PF00126">
    <property type="entry name" value="HTH_1"/>
    <property type="match status" value="1"/>
</dbReference>
<evidence type="ECO:0000259" key="8">
    <source>
        <dbReference type="PROSITE" id="PS50931"/>
    </source>
</evidence>
<protein>
    <recommendedName>
        <fullName evidence="6">HTH-type transcriptional regulator TtuA</fullName>
    </recommendedName>
    <alternativeName>
        <fullName evidence="7">Tartrate utilization transcriptional regulator</fullName>
    </alternativeName>
</protein>
<dbReference type="STRING" id="410764.GA0061103_6760"/>
<dbReference type="SUPFAM" id="SSF53850">
    <property type="entry name" value="Periplasmic binding protein-like II"/>
    <property type="match status" value="1"/>
</dbReference>
<dbReference type="RefSeq" id="WP_092717265.1">
    <property type="nucleotide sequence ID" value="NZ_FMAG01000009.1"/>
</dbReference>
<proteinExistence type="inferred from homology"/>
<gene>
    <name evidence="9" type="ORF">GA0061103_6760</name>
</gene>
<evidence type="ECO:0000256" key="1">
    <source>
        <dbReference type="ARBA" id="ARBA00009437"/>
    </source>
</evidence>
<dbReference type="PANTHER" id="PTHR30537">
    <property type="entry name" value="HTH-TYPE TRANSCRIPTIONAL REGULATOR"/>
    <property type="match status" value="1"/>
</dbReference>
<feature type="domain" description="HTH lysR-type" evidence="8">
    <location>
        <begin position="1"/>
        <end position="59"/>
    </location>
</feature>
<dbReference type="CDD" id="cd08477">
    <property type="entry name" value="PBP2_CrgA_like_8"/>
    <property type="match status" value="1"/>
</dbReference>
<evidence type="ECO:0000256" key="2">
    <source>
        <dbReference type="ARBA" id="ARBA00023015"/>
    </source>
</evidence>
<evidence type="ECO:0000256" key="4">
    <source>
        <dbReference type="ARBA" id="ARBA00023163"/>
    </source>
</evidence>
<keyword evidence="3 9" id="KW-0238">DNA-binding</keyword>
<dbReference type="Gene3D" id="1.10.10.10">
    <property type="entry name" value="Winged helix-like DNA-binding domain superfamily/Winged helix DNA-binding domain"/>
    <property type="match status" value="1"/>
</dbReference>
<dbReference type="FunFam" id="3.40.190.290:FF:000001">
    <property type="entry name" value="Transcriptional regulator, LysR family"/>
    <property type="match status" value="1"/>
</dbReference>
<dbReference type="InterPro" id="IPR036388">
    <property type="entry name" value="WH-like_DNA-bd_sf"/>
</dbReference>
<dbReference type="GO" id="GO:0043565">
    <property type="term" value="F:sequence-specific DNA binding"/>
    <property type="evidence" value="ECO:0007669"/>
    <property type="project" value="TreeGrafter"/>
</dbReference>
<dbReference type="GO" id="GO:0006351">
    <property type="term" value="P:DNA-templated transcription"/>
    <property type="evidence" value="ECO:0007669"/>
    <property type="project" value="TreeGrafter"/>
</dbReference>
<dbReference type="PROSITE" id="PS50931">
    <property type="entry name" value="HTH_LYSR"/>
    <property type="match status" value="1"/>
</dbReference>
<evidence type="ECO:0000256" key="6">
    <source>
        <dbReference type="ARBA" id="ARBA00067332"/>
    </source>
</evidence>
<accession>A0A1C3X072</accession>